<dbReference type="PANTHER" id="PTHR10398">
    <property type="entry name" value="AFADIN"/>
    <property type="match status" value="1"/>
</dbReference>
<sequence>MVGTGPVVTLEVARQGALYHGLAPLLSQPSPQVATGMQDMRRETQPQQHANAPFNPMQQQSQPTPSTHSPPHQHPPQQQPHFPHHHQQPRMQSSKSVPSLNSDFQHPAGGKSASHEVFNPAYSRTSSSTSLSQQQHSHTHQHQQQIQHQQQYPIRSRSTQNLNEGNALTLTGRHPSSPALNTEDDRHYQNISFHQGPQDPRMGSQRGGRPPIFPPHSPPQEQGRPNSAFMHREDPRIAEPLQRPTSQQNLRPDMRYGPGNEDPRKRPNGFPMHQQSPGAGGGFSPSQGPGINAQGPRQQYPRGHPKYNYPYGSQPQMPTHAHPGQMSPQGYYYTQNPAGSPQAIPPQPMSPQYANSPQSTSTLKQPPPTAPKPNRNSGSFGQEPAPEKPLRQTSIENNISNAVRPNGPARPGPEEGYRDSPPPPPPPTSTHPLVQAGTRTTQSSAFGKTVPGIRGPWDRDEKEKYENRKREAARRWRDEQIATLENMGTKTPQEEERMNTLKLEREFQRRAEERLKGDEDEEEDEDEDDDILEGESIPKVERSINPVLEARPPNGEIAQDQQSTQQHFTNRGNRTNEGAPIKRVQFSESSPVETHITYDSNANQEKVSAREDPDDFINEAENLMNSSPNRSTGTTPGVIGAQEVYRDPRQRRLMEQAQKAAASRGPGPEKLTFREKMKMFAMEAEEGVETPKDKLKHSRAQREIEHGSS</sequence>
<evidence type="ECO:0000313" key="2">
    <source>
        <dbReference type="EMBL" id="KAB7505955.1"/>
    </source>
</evidence>
<dbReference type="InterPro" id="IPR028842">
    <property type="entry name" value="Afadin"/>
</dbReference>
<feature type="compositionally biased region" description="Basic and acidic residues" evidence="1">
    <location>
        <begin position="700"/>
        <end position="709"/>
    </location>
</feature>
<feature type="compositionally biased region" description="Pro residues" evidence="1">
    <location>
        <begin position="420"/>
        <end position="429"/>
    </location>
</feature>
<proteinExistence type="predicted"/>
<evidence type="ECO:0000313" key="3">
    <source>
        <dbReference type="Proteomes" id="UP000326759"/>
    </source>
</evidence>
<feature type="region of interest" description="Disordered" evidence="1">
    <location>
        <begin position="26"/>
        <end position="153"/>
    </location>
</feature>
<dbReference type="GO" id="GO:0005911">
    <property type="term" value="C:cell-cell junction"/>
    <property type="evidence" value="ECO:0007669"/>
    <property type="project" value="InterPro"/>
</dbReference>
<evidence type="ECO:0000256" key="1">
    <source>
        <dbReference type="SAM" id="MobiDB-lite"/>
    </source>
</evidence>
<feature type="compositionally biased region" description="Acidic residues" evidence="1">
    <location>
        <begin position="518"/>
        <end position="533"/>
    </location>
</feature>
<feature type="compositionally biased region" description="Polar residues" evidence="1">
    <location>
        <begin position="350"/>
        <end position="364"/>
    </location>
</feature>
<organism evidence="2 3">
    <name type="scientific">Armadillidium nasatum</name>
    <dbReference type="NCBI Taxonomy" id="96803"/>
    <lineage>
        <taxon>Eukaryota</taxon>
        <taxon>Metazoa</taxon>
        <taxon>Ecdysozoa</taxon>
        <taxon>Arthropoda</taxon>
        <taxon>Crustacea</taxon>
        <taxon>Multicrustacea</taxon>
        <taxon>Malacostraca</taxon>
        <taxon>Eumalacostraca</taxon>
        <taxon>Peracarida</taxon>
        <taxon>Isopoda</taxon>
        <taxon>Oniscidea</taxon>
        <taxon>Crinocheta</taxon>
        <taxon>Armadillidiidae</taxon>
        <taxon>Armadillidium</taxon>
    </lineage>
</organism>
<feature type="compositionally biased region" description="Polar residues" evidence="1">
    <location>
        <begin position="326"/>
        <end position="339"/>
    </location>
</feature>
<keyword evidence="3" id="KW-1185">Reference proteome</keyword>
<feature type="compositionally biased region" description="Polar residues" evidence="1">
    <location>
        <begin position="437"/>
        <end position="446"/>
    </location>
</feature>
<comment type="caution">
    <text evidence="2">The sequence shown here is derived from an EMBL/GenBank/DDBJ whole genome shotgun (WGS) entry which is preliminary data.</text>
</comment>
<feature type="compositionally biased region" description="Basic and acidic residues" evidence="1">
    <location>
        <begin position="492"/>
        <end position="517"/>
    </location>
</feature>
<gene>
    <name evidence="2" type="ORF">Anas_00438</name>
</gene>
<dbReference type="PANTHER" id="PTHR10398:SF2">
    <property type="entry name" value="AFADIN"/>
    <property type="match status" value="1"/>
</dbReference>
<feature type="compositionally biased region" description="Low complexity" evidence="1">
    <location>
        <begin position="125"/>
        <end position="151"/>
    </location>
</feature>
<feature type="compositionally biased region" description="Basic and acidic residues" evidence="1">
    <location>
        <begin position="456"/>
        <end position="480"/>
    </location>
</feature>
<feature type="region of interest" description="Disordered" evidence="1">
    <location>
        <begin position="683"/>
        <end position="709"/>
    </location>
</feature>
<dbReference type="Proteomes" id="UP000326759">
    <property type="component" value="Unassembled WGS sequence"/>
</dbReference>
<feature type="compositionally biased region" description="Polar residues" evidence="1">
    <location>
        <begin position="559"/>
        <end position="576"/>
    </location>
</feature>
<protein>
    <recommendedName>
        <fullName evidence="4">Afadin</fullName>
    </recommendedName>
</protein>
<reference evidence="2 3" key="1">
    <citation type="journal article" date="2019" name="PLoS Biol.">
        <title>Sex chromosomes control vertical transmission of feminizing Wolbachia symbionts in an isopod.</title>
        <authorList>
            <person name="Becking T."/>
            <person name="Chebbi M.A."/>
            <person name="Giraud I."/>
            <person name="Moumen B."/>
            <person name="Laverre T."/>
            <person name="Caubet Y."/>
            <person name="Peccoud J."/>
            <person name="Gilbert C."/>
            <person name="Cordaux R."/>
        </authorList>
    </citation>
    <scope>NUCLEOTIDE SEQUENCE [LARGE SCALE GENOMIC DNA]</scope>
    <source>
        <strain evidence="2">ANa2</strain>
        <tissue evidence="2">Whole body excluding digestive tract and cuticle</tissue>
    </source>
</reference>
<evidence type="ECO:0008006" key="4">
    <source>
        <dbReference type="Google" id="ProtNLM"/>
    </source>
</evidence>
<accession>A0A5N5TJ87</accession>
<feature type="region of interest" description="Disordered" evidence="1">
    <location>
        <begin position="190"/>
        <end position="671"/>
    </location>
</feature>
<feature type="compositionally biased region" description="Polar residues" evidence="1">
    <location>
        <begin position="623"/>
        <end position="635"/>
    </location>
</feature>
<feature type="compositionally biased region" description="Polar residues" evidence="1">
    <location>
        <begin position="90"/>
        <end position="104"/>
    </location>
</feature>
<feature type="compositionally biased region" description="Polar residues" evidence="1">
    <location>
        <begin position="586"/>
        <end position="606"/>
    </location>
</feature>
<dbReference type="AlphaFoldDB" id="A0A5N5TJ87"/>
<feature type="compositionally biased region" description="Low complexity" evidence="1">
    <location>
        <begin position="56"/>
        <end position="71"/>
    </location>
</feature>
<name>A0A5N5TJ87_9CRUS</name>
<feature type="compositionally biased region" description="Basic and acidic residues" evidence="1">
    <location>
        <begin position="644"/>
        <end position="654"/>
    </location>
</feature>
<dbReference type="EMBL" id="SEYY01001051">
    <property type="protein sequence ID" value="KAB7505955.1"/>
    <property type="molecule type" value="Genomic_DNA"/>
</dbReference>
<dbReference type="OrthoDB" id="6260541at2759"/>
<feature type="compositionally biased region" description="Polar residues" evidence="1">
    <location>
        <begin position="391"/>
        <end position="403"/>
    </location>
</feature>